<evidence type="ECO:0000313" key="1">
    <source>
        <dbReference type="EMBL" id="PTQ49345.1"/>
    </source>
</evidence>
<sequence length="85" mass="9176">MQHGRPILSLIITSTARPLCPTNKSHTLDHAPFDSRTRPSLAISQVQLQYSSNASNRPTRTESGFAMAGGGWALELATHSCDISI</sequence>
<keyword evidence="2" id="KW-1185">Reference proteome</keyword>
<name>A0A2R6XTA9_MARPO</name>
<dbReference type="Gramene" id="Mp7g12040.1">
    <property type="protein sequence ID" value="Mp7g12040.1.cds1"/>
    <property type="gene ID" value="Mp7g12040"/>
</dbReference>
<accession>A0A2R6XTA9</accession>
<evidence type="ECO:0000313" key="2">
    <source>
        <dbReference type="Proteomes" id="UP000244005"/>
    </source>
</evidence>
<dbReference type="Proteomes" id="UP000244005">
    <property type="component" value="Unassembled WGS sequence"/>
</dbReference>
<dbReference type="EMBL" id="KZ772675">
    <property type="protein sequence ID" value="PTQ49345.1"/>
    <property type="molecule type" value="Genomic_DNA"/>
</dbReference>
<dbReference type="AlphaFoldDB" id="A0A2R6XTA9"/>
<reference evidence="2" key="1">
    <citation type="journal article" date="2017" name="Cell">
        <title>Insights into land plant evolution garnered from the Marchantia polymorpha genome.</title>
        <authorList>
            <person name="Bowman J.L."/>
            <person name="Kohchi T."/>
            <person name="Yamato K.T."/>
            <person name="Jenkins J."/>
            <person name="Shu S."/>
            <person name="Ishizaki K."/>
            <person name="Yamaoka S."/>
            <person name="Nishihama R."/>
            <person name="Nakamura Y."/>
            <person name="Berger F."/>
            <person name="Adam C."/>
            <person name="Aki S.S."/>
            <person name="Althoff F."/>
            <person name="Araki T."/>
            <person name="Arteaga-Vazquez M.A."/>
            <person name="Balasubrmanian S."/>
            <person name="Barry K."/>
            <person name="Bauer D."/>
            <person name="Boehm C.R."/>
            <person name="Briginshaw L."/>
            <person name="Caballero-Perez J."/>
            <person name="Catarino B."/>
            <person name="Chen F."/>
            <person name="Chiyoda S."/>
            <person name="Chovatia M."/>
            <person name="Davies K.M."/>
            <person name="Delmans M."/>
            <person name="Demura T."/>
            <person name="Dierschke T."/>
            <person name="Dolan L."/>
            <person name="Dorantes-Acosta A.E."/>
            <person name="Eklund D.M."/>
            <person name="Florent S.N."/>
            <person name="Flores-Sandoval E."/>
            <person name="Fujiyama A."/>
            <person name="Fukuzawa H."/>
            <person name="Galik B."/>
            <person name="Grimanelli D."/>
            <person name="Grimwood J."/>
            <person name="Grossniklaus U."/>
            <person name="Hamada T."/>
            <person name="Haseloff J."/>
            <person name="Hetherington A.J."/>
            <person name="Higo A."/>
            <person name="Hirakawa Y."/>
            <person name="Hundley H.N."/>
            <person name="Ikeda Y."/>
            <person name="Inoue K."/>
            <person name="Inoue S.I."/>
            <person name="Ishida S."/>
            <person name="Jia Q."/>
            <person name="Kakita M."/>
            <person name="Kanazawa T."/>
            <person name="Kawai Y."/>
            <person name="Kawashima T."/>
            <person name="Kennedy M."/>
            <person name="Kinose K."/>
            <person name="Kinoshita T."/>
            <person name="Kohara Y."/>
            <person name="Koide E."/>
            <person name="Komatsu K."/>
            <person name="Kopischke S."/>
            <person name="Kubo M."/>
            <person name="Kyozuka J."/>
            <person name="Lagercrantz U."/>
            <person name="Lin S.S."/>
            <person name="Lindquist E."/>
            <person name="Lipzen A.M."/>
            <person name="Lu C.W."/>
            <person name="De Luna E."/>
            <person name="Martienssen R.A."/>
            <person name="Minamino N."/>
            <person name="Mizutani M."/>
            <person name="Mizutani M."/>
            <person name="Mochizuki N."/>
            <person name="Monte I."/>
            <person name="Mosher R."/>
            <person name="Nagasaki H."/>
            <person name="Nakagami H."/>
            <person name="Naramoto S."/>
            <person name="Nishitani K."/>
            <person name="Ohtani M."/>
            <person name="Okamoto T."/>
            <person name="Okumura M."/>
            <person name="Phillips J."/>
            <person name="Pollak B."/>
            <person name="Reinders A."/>
            <person name="Rovekamp M."/>
            <person name="Sano R."/>
            <person name="Sawa S."/>
            <person name="Schmid M.W."/>
            <person name="Shirakawa M."/>
            <person name="Solano R."/>
            <person name="Spunde A."/>
            <person name="Suetsugu N."/>
            <person name="Sugano S."/>
            <person name="Sugiyama A."/>
            <person name="Sun R."/>
            <person name="Suzuki Y."/>
            <person name="Takenaka M."/>
            <person name="Takezawa D."/>
            <person name="Tomogane H."/>
            <person name="Tsuzuki M."/>
            <person name="Ueda T."/>
            <person name="Umeda M."/>
            <person name="Ward J.M."/>
            <person name="Watanabe Y."/>
            <person name="Yazaki K."/>
            <person name="Yokoyama R."/>
            <person name="Yoshitake Y."/>
            <person name="Yotsui I."/>
            <person name="Zachgo S."/>
            <person name="Schmutz J."/>
        </authorList>
    </citation>
    <scope>NUCLEOTIDE SEQUENCE [LARGE SCALE GENOMIC DNA]</scope>
    <source>
        <strain evidence="2">Tak-1</strain>
    </source>
</reference>
<protein>
    <submittedName>
        <fullName evidence="1">Uncharacterized protein</fullName>
    </submittedName>
</protein>
<proteinExistence type="predicted"/>
<organism evidence="1 2">
    <name type="scientific">Marchantia polymorpha</name>
    <name type="common">Common liverwort</name>
    <name type="synonym">Marchantia aquatica</name>
    <dbReference type="NCBI Taxonomy" id="3197"/>
    <lineage>
        <taxon>Eukaryota</taxon>
        <taxon>Viridiplantae</taxon>
        <taxon>Streptophyta</taxon>
        <taxon>Embryophyta</taxon>
        <taxon>Marchantiophyta</taxon>
        <taxon>Marchantiopsida</taxon>
        <taxon>Marchantiidae</taxon>
        <taxon>Marchantiales</taxon>
        <taxon>Marchantiaceae</taxon>
        <taxon>Marchantia</taxon>
    </lineage>
</organism>
<gene>
    <name evidence="1" type="ORF">MARPO_0003s0218</name>
</gene>